<dbReference type="PROSITE" id="PS51257">
    <property type="entry name" value="PROKAR_LIPOPROTEIN"/>
    <property type="match status" value="1"/>
</dbReference>
<keyword evidence="1" id="KW-0732">Signal</keyword>
<dbReference type="EMBL" id="JABCSC020000001">
    <property type="protein sequence ID" value="NSL53458.1"/>
    <property type="molecule type" value="Genomic_DNA"/>
</dbReference>
<keyword evidence="3" id="KW-1185">Reference proteome</keyword>
<dbReference type="GO" id="GO:0016787">
    <property type="term" value="F:hydrolase activity"/>
    <property type="evidence" value="ECO:0007669"/>
    <property type="project" value="UniProtKB-KW"/>
</dbReference>
<organism evidence="2 3">
    <name type="scientific">Uliginosibacterium aquaticum</name>
    <dbReference type="NCBI Taxonomy" id="2731212"/>
    <lineage>
        <taxon>Bacteria</taxon>
        <taxon>Pseudomonadati</taxon>
        <taxon>Pseudomonadota</taxon>
        <taxon>Betaproteobacteria</taxon>
        <taxon>Rhodocyclales</taxon>
        <taxon>Zoogloeaceae</taxon>
        <taxon>Uliginosibacterium</taxon>
    </lineage>
</organism>
<keyword evidence="2" id="KW-0378">Hydrolase</keyword>
<dbReference type="SUPFAM" id="SSF53474">
    <property type="entry name" value="alpha/beta-Hydrolases"/>
    <property type="match status" value="1"/>
</dbReference>
<proteinExistence type="predicted"/>
<reference evidence="2 3" key="1">
    <citation type="submission" date="2020-06" db="EMBL/GenBank/DDBJ databases">
        <title>Draft genome of Uliginosibacterium sp. IMCC34675.</title>
        <authorList>
            <person name="Song J."/>
        </authorList>
    </citation>
    <scope>NUCLEOTIDE SEQUENCE [LARGE SCALE GENOMIC DNA]</scope>
    <source>
        <strain evidence="2 3">IMCC34675</strain>
    </source>
</reference>
<feature type="chain" id="PRO_5047465760" evidence="1">
    <location>
        <begin position="19"/>
        <end position="328"/>
    </location>
</feature>
<sequence length="328" mass="35389">MRCPAALLTLLLVLAGCAAPTPPRPALSIEPGRLPTADLALDIPGLGPCTDNPERSLHLRSGEPLNIMVHGCFGSSGEFRSLAQVLAFHGQQSACFTYDDRAALNDSASALRRALRQLDEQGKTPRITVIGHSQGALITRRALSDLPLKETLPVGVPKELVTVSGPFAGIKAAAPCGIGWLRVATLGFMPVSCHMVTGAKWADITYSSRFIREPGGLAPQVSRHLKIDTDERNTCRRFEGSRCVESDEIFELAEQRQVAVEQDPRVKRVELQAGHVEIIGDREVAPLKLITALQAEGVIHPTPAAQRPAFQQLLARVYGDARLVSARP</sequence>
<dbReference type="InterPro" id="IPR029058">
    <property type="entry name" value="AB_hydrolase_fold"/>
</dbReference>
<dbReference type="RefSeq" id="WP_170019508.1">
    <property type="nucleotide sequence ID" value="NZ_JABCSC020000001.1"/>
</dbReference>
<dbReference type="PANTHER" id="PTHR37946">
    <property type="entry name" value="SLL1969 PROTEIN"/>
    <property type="match status" value="1"/>
</dbReference>
<feature type="signal peptide" evidence="1">
    <location>
        <begin position="1"/>
        <end position="18"/>
    </location>
</feature>
<dbReference type="Pfam" id="PF02089">
    <property type="entry name" value="Palm_thioest"/>
    <property type="match status" value="1"/>
</dbReference>
<evidence type="ECO:0000313" key="2">
    <source>
        <dbReference type="EMBL" id="NSL53458.1"/>
    </source>
</evidence>
<dbReference type="Gene3D" id="3.40.50.1820">
    <property type="entry name" value="alpha/beta hydrolase"/>
    <property type="match status" value="1"/>
</dbReference>
<protein>
    <submittedName>
        <fullName evidence="2">Alpha/beta hydrolase</fullName>
    </submittedName>
</protein>
<accession>A0ABX2ICR5</accession>
<evidence type="ECO:0000256" key="1">
    <source>
        <dbReference type="SAM" id="SignalP"/>
    </source>
</evidence>
<evidence type="ECO:0000313" key="3">
    <source>
        <dbReference type="Proteomes" id="UP000778523"/>
    </source>
</evidence>
<gene>
    <name evidence="2" type="ORF">HJ583_000320</name>
</gene>
<dbReference type="Proteomes" id="UP000778523">
    <property type="component" value="Unassembled WGS sequence"/>
</dbReference>
<dbReference type="PANTHER" id="PTHR37946:SF1">
    <property type="entry name" value="SLL1969 PROTEIN"/>
    <property type="match status" value="1"/>
</dbReference>
<comment type="caution">
    <text evidence="2">The sequence shown here is derived from an EMBL/GenBank/DDBJ whole genome shotgun (WGS) entry which is preliminary data.</text>
</comment>
<name>A0ABX2ICR5_9RHOO</name>